<dbReference type="Gene3D" id="3.40.50.1820">
    <property type="entry name" value="alpha/beta hydrolase"/>
    <property type="match status" value="1"/>
</dbReference>
<dbReference type="Proteomes" id="UP000054058">
    <property type="component" value="Unassembled WGS sequence"/>
</dbReference>
<evidence type="ECO:0000259" key="3">
    <source>
        <dbReference type="Pfam" id="PF00561"/>
    </source>
</evidence>
<keyword evidence="4" id="KW-0378">Hydrolase</keyword>
<comment type="similarity">
    <text evidence="1">Belongs to the AB hydrolase superfamily. AB hydrolase 4 family.</text>
</comment>
<feature type="active site" description="Charge relay system" evidence="2">
    <location>
        <position position="144"/>
    </location>
</feature>
<name>X7E9Q9_9GAMM</name>
<dbReference type="GO" id="GO:0034338">
    <property type="term" value="F:short-chain carboxylesterase activity"/>
    <property type="evidence" value="ECO:0007669"/>
    <property type="project" value="TreeGrafter"/>
</dbReference>
<evidence type="ECO:0000313" key="5">
    <source>
        <dbReference type="Proteomes" id="UP000054058"/>
    </source>
</evidence>
<organism evidence="4 5">
    <name type="scientific">Marinomonas ushuaiensis DSM 15871</name>
    <dbReference type="NCBI Taxonomy" id="1122207"/>
    <lineage>
        <taxon>Bacteria</taxon>
        <taxon>Pseudomonadati</taxon>
        <taxon>Pseudomonadota</taxon>
        <taxon>Gammaproteobacteria</taxon>
        <taxon>Oceanospirillales</taxon>
        <taxon>Oceanospirillaceae</taxon>
        <taxon>Marinomonas</taxon>
    </lineage>
</organism>
<gene>
    <name evidence="4" type="ORF">MUS1_08165</name>
</gene>
<comment type="caution">
    <text evidence="4">The sequence shown here is derived from an EMBL/GenBank/DDBJ whole genome shotgun (WGS) entry which is preliminary data.</text>
</comment>
<evidence type="ECO:0000313" key="4">
    <source>
        <dbReference type="EMBL" id="ETX11906.1"/>
    </source>
</evidence>
<feature type="active site" description="Charge relay system" evidence="2">
    <location>
        <position position="273"/>
    </location>
</feature>
<proteinExistence type="inferred from homology"/>
<dbReference type="PANTHER" id="PTHR10794">
    <property type="entry name" value="ABHYDROLASE DOMAIN-CONTAINING PROTEIN"/>
    <property type="match status" value="1"/>
</dbReference>
<dbReference type="AlphaFoldDB" id="X7E9Q9"/>
<feature type="active site" description="Charge relay system" evidence="2">
    <location>
        <position position="315"/>
    </location>
</feature>
<dbReference type="InterPro" id="IPR050960">
    <property type="entry name" value="AB_hydrolase_4_sf"/>
</dbReference>
<feature type="domain" description="AB hydrolase-1" evidence="3">
    <location>
        <begin position="64"/>
        <end position="281"/>
    </location>
</feature>
<evidence type="ECO:0000256" key="2">
    <source>
        <dbReference type="PIRSR" id="PIRSR005211-1"/>
    </source>
</evidence>
<dbReference type="PIRSF" id="PIRSF005211">
    <property type="entry name" value="Ab_hydro_YheT"/>
    <property type="match status" value="1"/>
</dbReference>
<dbReference type="NCBIfam" id="NF008218">
    <property type="entry name" value="PRK10985.1"/>
    <property type="match status" value="1"/>
</dbReference>
<sequence length="343" mass="38694">MDGIRLDTFKPHFLLRNKHVQTMYATFFRKPISLDIEREMFELSDGDFVECFWLDKPKQGDKTPIVVLFHGLEGSYESPYIQGMMQALQANGYACVLMHFRGCSGKNNRLPRSYHSGDTADANAWFAHLEESFPESSLYAVGYSLGGNMLLKLLGESGEKSLLKGAVAISAPMLLSNSAETITKGTARVYQQYLLKPLKQKLLEKYQQHDMESLLGKSLSQVKNIKTVREFDDVYTSKINGFKDAEDYYEQNSAQQFLPTIRTKTLIIHALDDPFMTPVVLPNRVLGSIEGIQQNAKNDGMPSCVEFSIQQYGGHVGFVGGTPLKPTYFIEERVIRFLDEQGK</sequence>
<dbReference type="SUPFAM" id="SSF53474">
    <property type="entry name" value="alpha/beta-Hydrolases"/>
    <property type="match status" value="1"/>
</dbReference>
<evidence type="ECO:0000256" key="1">
    <source>
        <dbReference type="ARBA" id="ARBA00010884"/>
    </source>
</evidence>
<keyword evidence="5" id="KW-1185">Reference proteome</keyword>
<dbReference type="EMBL" id="JAMB01000002">
    <property type="protein sequence ID" value="ETX11906.1"/>
    <property type="molecule type" value="Genomic_DNA"/>
</dbReference>
<dbReference type="InterPro" id="IPR000073">
    <property type="entry name" value="AB_hydrolase_1"/>
</dbReference>
<dbReference type="PANTHER" id="PTHR10794:SF94">
    <property type="entry name" value="ESTERASE YHET-RELATED"/>
    <property type="match status" value="1"/>
</dbReference>
<dbReference type="PATRIC" id="fig|1122207.3.peg.948"/>
<dbReference type="eggNOG" id="COG0429">
    <property type="taxonomic scope" value="Bacteria"/>
</dbReference>
<dbReference type="Pfam" id="PF00561">
    <property type="entry name" value="Abhydrolase_1"/>
    <property type="match status" value="1"/>
</dbReference>
<dbReference type="InterPro" id="IPR029058">
    <property type="entry name" value="AB_hydrolase_fold"/>
</dbReference>
<dbReference type="STRING" id="1122207.MUS1_08165"/>
<dbReference type="InterPro" id="IPR012020">
    <property type="entry name" value="ABHD4"/>
</dbReference>
<reference evidence="4 5" key="1">
    <citation type="submission" date="2014-01" db="EMBL/GenBank/DDBJ databases">
        <title>Marinomonas ushuaiensis DSM 15871 Genome Sequencing.</title>
        <authorList>
            <person name="Lai Q."/>
            <person name="Shao Z.S."/>
        </authorList>
    </citation>
    <scope>NUCLEOTIDE SEQUENCE [LARGE SCALE GENOMIC DNA]</scope>
    <source>
        <strain evidence="4 5">DSM 15871</strain>
    </source>
</reference>
<dbReference type="OrthoDB" id="332676at2"/>
<dbReference type="GO" id="GO:0047372">
    <property type="term" value="F:monoacylglycerol lipase activity"/>
    <property type="evidence" value="ECO:0007669"/>
    <property type="project" value="TreeGrafter"/>
</dbReference>
<protein>
    <submittedName>
        <fullName evidence="4">Hydrolase</fullName>
    </submittedName>
</protein>
<accession>X7E9Q9</accession>